<organism evidence="7 8">
    <name type="scientific">Halospeciosus flavus</name>
    <dbReference type="NCBI Taxonomy" id="3032283"/>
    <lineage>
        <taxon>Archaea</taxon>
        <taxon>Methanobacteriati</taxon>
        <taxon>Methanobacteriota</taxon>
        <taxon>Stenosarchaea group</taxon>
        <taxon>Halobacteria</taxon>
        <taxon>Halobacteriales</taxon>
        <taxon>Halobacteriaceae</taxon>
        <taxon>Halospeciosus</taxon>
    </lineage>
</organism>
<feature type="transmembrane region" description="Helical" evidence="5">
    <location>
        <begin position="211"/>
        <end position="232"/>
    </location>
</feature>
<dbReference type="PANTHER" id="PTHR10846">
    <property type="entry name" value="SODIUM/POTASSIUM/CALCIUM EXCHANGER"/>
    <property type="match status" value="1"/>
</dbReference>
<evidence type="ECO:0000259" key="6">
    <source>
        <dbReference type="Pfam" id="PF01699"/>
    </source>
</evidence>
<dbReference type="Pfam" id="PF01699">
    <property type="entry name" value="Na_Ca_ex"/>
    <property type="match status" value="2"/>
</dbReference>
<dbReference type="Proteomes" id="UP001596447">
    <property type="component" value="Unassembled WGS sequence"/>
</dbReference>
<dbReference type="InterPro" id="IPR004837">
    <property type="entry name" value="NaCa_Exmemb"/>
</dbReference>
<feature type="transmembrane region" description="Helical" evidence="5">
    <location>
        <begin position="54"/>
        <end position="73"/>
    </location>
</feature>
<dbReference type="EMBL" id="JBHTAR010000011">
    <property type="protein sequence ID" value="MFC7200318.1"/>
    <property type="molecule type" value="Genomic_DNA"/>
</dbReference>
<evidence type="ECO:0000256" key="5">
    <source>
        <dbReference type="SAM" id="Phobius"/>
    </source>
</evidence>
<feature type="transmembrane region" description="Helical" evidence="5">
    <location>
        <begin position="315"/>
        <end position="336"/>
    </location>
</feature>
<keyword evidence="3 5" id="KW-1133">Transmembrane helix</keyword>
<evidence type="ECO:0000256" key="1">
    <source>
        <dbReference type="ARBA" id="ARBA00004141"/>
    </source>
</evidence>
<feature type="transmembrane region" description="Helical" evidence="5">
    <location>
        <begin position="85"/>
        <end position="109"/>
    </location>
</feature>
<feature type="transmembrane region" description="Helical" evidence="5">
    <location>
        <begin position="130"/>
        <end position="147"/>
    </location>
</feature>
<feature type="transmembrane region" description="Helical" evidence="5">
    <location>
        <begin position="238"/>
        <end position="259"/>
    </location>
</feature>
<dbReference type="AlphaFoldDB" id="A0ABD5Z5M5"/>
<accession>A0ABD5Z5M5</accession>
<comment type="subcellular location">
    <subcellularLocation>
        <location evidence="1">Membrane</location>
        <topology evidence="1">Multi-pass membrane protein</topology>
    </subcellularLocation>
</comment>
<reference evidence="7 8" key="1">
    <citation type="journal article" date="2019" name="Int. J. Syst. Evol. Microbiol.">
        <title>The Global Catalogue of Microorganisms (GCM) 10K type strain sequencing project: providing services to taxonomists for standard genome sequencing and annotation.</title>
        <authorList>
            <consortium name="The Broad Institute Genomics Platform"/>
            <consortium name="The Broad Institute Genome Sequencing Center for Infectious Disease"/>
            <person name="Wu L."/>
            <person name="Ma J."/>
        </authorList>
    </citation>
    <scope>NUCLEOTIDE SEQUENCE [LARGE SCALE GENOMIC DNA]</scope>
    <source>
        <strain evidence="7 8">XZGYJ-43</strain>
    </source>
</reference>
<keyword evidence="4 5" id="KW-0472">Membrane</keyword>
<dbReference type="InterPro" id="IPR004481">
    <property type="entry name" value="K/Na/Ca-exchanger"/>
</dbReference>
<comment type="caution">
    <text evidence="7">The sequence shown here is derived from an EMBL/GenBank/DDBJ whole genome shotgun (WGS) entry which is preliminary data.</text>
</comment>
<sequence length="378" mass="40732">MTGFAPAFLDGTVGRTILLFGSFALLLLGAEVFTNGVEWLGHRLGVSESATGSILAAVGTALPETLIPVMAIIQGGESASHVGVGAILGAPFMLATIAMFLVGGSVYYFRNRRMHGAQMHFNKKSTKRDVSFFLVGYIIAFSAAFVHSRTLELVMGASLVGLYLLYLYLSLQSGELVETEDLDELHLGLIFERFAAKLGYDPREHGENPHLFFVALQTLFALAIIIAGAHLFVSEVKWVSKEILGIPVAIVALLIAPLATELPEKFNSVLWISRDKDTLALGNITGAMAFQGTLPVTLGIVFTDWDLTLNWGTTGFLNAFSVILAVISGVILLARAHSSGDEPMNPRPFLIGGVFYALFILVLVYHVFFLGLRTAGGH</sequence>
<dbReference type="Gene3D" id="1.20.1420.30">
    <property type="entry name" value="NCX, central ion-binding region"/>
    <property type="match status" value="1"/>
</dbReference>
<feature type="transmembrane region" description="Helical" evidence="5">
    <location>
        <begin position="348"/>
        <end position="368"/>
    </location>
</feature>
<dbReference type="RefSeq" id="WP_279527103.1">
    <property type="nucleotide sequence ID" value="NZ_CP122312.1"/>
</dbReference>
<protein>
    <submittedName>
        <fullName evidence="7">Sodium:calcium antiporter</fullName>
    </submittedName>
</protein>
<feature type="domain" description="Sodium/calcium exchanger membrane region" evidence="6">
    <location>
        <begin position="216"/>
        <end position="366"/>
    </location>
</feature>
<proteinExistence type="predicted"/>
<evidence type="ECO:0000313" key="7">
    <source>
        <dbReference type="EMBL" id="MFC7200318.1"/>
    </source>
</evidence>
<name>A0ABD5Z5M5_9EURY</name>
<gene>
    <name evidence="7" type="ORF">ACFQJ9_13000</name>
</gene>
<keyword evidence="2 5" id="KW-0812">Transmembrane</keyword>
<feature type="domain" description="Sodium/calcium exchanger membrane region" evidence="6">
    <location>
        <begin position="17"/>
        <end position="171"/>
    </location>
</feature>
<feature type="transmembrane region" description="Helical" evidence="5">
    <location>
        <begin position="280"/>
        <end position="303"/>
    </location>
</feature>
<evidence type="ECO:0000256" key="4">
    <source>
        <dbReference type="ARBA" id="ARBA00023136"/>
    </source>
</evidence>
<evidence type="ECO:0000256" key="3">
    <source>
        <dbReference type="ARBA" id="ARBA00022989"/>
    </source>
</evidence>
<evidence type="ECO:0000256" key="2">
    <source>
        <dbReference type="ARBA" id="ARBA00022692"/>
    </source>
</evidence>
<feature type="transmembrane region" description="Helical" evidence="5">
    <location>
        <begin position="12"/>
        <end position="33"/>
    </location>
</feature>
<dbReference type="GO" id="GO:0016020">
    <property type="term" value="C:membrane"/>
    <property type="evidence" value="ECO:0007669"/>
    <property type="project" value="UniProtKB-SubCell"/>
</dbReference>
<dbReference type="InterPro" id="IPR044880">
    <property type="entry name" value="NCX_ion-bd_dom_sf"/>
</dbReference>
<evidence type="ECO:0000313" key="8">
    <source>
        <dbReference type="Proteomes" id="UP001596447"/>
    </source>
</evidence>
<dbReference type="PANTHER" id="PTHR10846:SF8">
    <property type="entry name" value="INNER MEMBRANE PROTEIN YRBG"/>
    <property type="match status" value="1"/>
</dbReference>
<keyword evidence="8" id="KW-1185">Reference proteome</keyword>